<dbReference type="Pfam" id="PF10779">
    <property type="entry name" value="XhlA"/>
    <property type="match status" value="1"/>
</dbReference>
<dbReference type="EMBL" id="VSSQ01016484">
    <property type="protein sequence ID" value="MPM57863.1"/>
    <property type="molecule type" value="Genomic_DNA"/>
</dbReference>
<name>A0A645B3Y7_9ZZZZ</name>
<evidence type="ECO:0000313" key="2">
    <source>
        <dbReference type="EMBL" id="MPM57863.1"/>
    </source>
</evidence>
<keyword evidence="1" id="KW-0472">Membrane</keyword>
<evidence type="ECO:0008006" key="3">
    <source>
        <dbReference type="Google" id="ProtNLM"/>
    </source>
</evidence>
<organism evidence="2">
    <name type="scientific">bioreactor metagenome</name>
    <dbReference type="NCBI Taxonomy" id="1076179"/>
    <lineage>
        <taxon>unclassified sequences</taxon>
        <taxon>metagenomes</taxon>
        <taxon>ecological metagenomes</taxon>
    </lineage>
</organism>
<proteinExistence type="predicted"/>
<gene>
    <name evidence="2" type="ORF">SDC9_104687</name>
</gene>
<reference evidence="2" key="1">
    <citation type="submission" date="2019-08" db="EMBL/GenBank/DDBJ databases">
        <authorList>
            <person name="Kucharzyk K."/>
            <person name="Murdoch R.W."/>
            <person name="Higgins S."/>
            <person name="Loffler F."/>
        </authorList>
    </citation>
    <scope>NUCLEOTIDE SEQUENCE</scope>
</reference>
<dbReference type="AlphaFoldDB" id="A0A645B3Y7"/>
<feature type="transmembrane region" description="Helical" evidence="1">
    <location>
        <begin position="52"/>
        <end position="71"/>
    </location>
</feature>
<evidence type="ECO:0000256" key="1">
    <source>
        <dbReference type="SAM" id="Phobius"/>
    </source>
</evidence>
<keyword evidence="1" id="KW-1133">Transmembrane helix</keyword>
<dbReference type="InterPro" id="IPR019715">
    <property type="entry name" value="Haemolysin_XhlA"/>
</dbReference>
<protein>
    <recommendedName>
        <fullName evidence="3">Hemolysin XhlA</fullName>
    </recommendedName>
</protein>
<comment type="caution">
    <text evidence="2">The sequence shown here is derived from an EMBL/GenBank/DDBJ whole genome shotgun (WGS) entry which is preliminary data.</text>
</comment>
<keyword evidence="1" id="KW-0812">Transmembrane</keyword>
<sequence length="77" mass="9005">MNDELVKHQLEIHDKRLNNHSERIDELERGRAATDVKMDNLCEKLEAQTRSINWLIGIMASSLLGFFFYVIQNGIFK</sequence>
<accession>A0A645B3Y7</accession>